<comment type="similarity">
    <text evidence="2">Belongs to the peptidase S1 family.</text>
</comment>
<dbReference type="PANTHER" id="PTHR24276">
    <property type="entry name" value="POLYSERASE-RELATED"/>
    <property type="match status" value="1"/>
</dbReference>
<keyword evidence="4" id="KW-0378">Hydrolase</keyword>
<dbReference type="PROSITE" id="PS00134">
    <property type="entry name" value="TRYPSIN_HIS"/>
    <property type="match status" value="1"/>
</dbReference>
<dbReference type="GO" id="GO:0006508">
    <property type="term" value="P:proteolysis"/>
    <property type="evidence" value="ECO:0007669"/>
    <property type="project" value="UniProtKB-KW"/>
</dbReference>
<evidence type="ECO:0000313" key="10">
    <source>
        <dbReference type="Proteomes" id="UP001168821"/>
    </source>
</evidence>
<evidence type="ECO:0000256" key="6">
    <source>
        <dbReference type="ARBA" id="ARBA00023157"/>
    </source>
</evidence>
<dbReference type="PRINTS" id="PR00722">
    <property type="entry name" value="CHYMOTRYPSIN"/>
</dbReference>
<keyword evidence="3" id="KW-0645">Protease</keyword>
<dbReference type="InterPro" id="IPR001314">
    <property type="entry name" value="Peptidase_S1A"/>
</dbReference>
<dbReference type="Proteomes" id="UP001168821">
    <property type="component" value="Unassembled WGS sequence"/>
</dbReference>
<dbReference type="InterPro" id="IPR043504">
    <property type="entry name" value="Peptidase_S1_PA_chymotrypsin"/>
</dbReference>
<dbReference type="GO" id="GO:0004252">
    <property type="term" value="F:serine-type endopeptidase activity"/>
    <property type="evidence" value="ECO:0007669"/>
    <property type="project" value="InterPro"/>
</dbReference>
<evidence type="ECO:0000256" key="4">
    <source>
        <dbReference type="ARBA" id="ARBA00022801"/>
    </source>
</evidence>
<proteinExistence type="inferred from homology"/>
<evidence type="ECO:0000256" key="7">
    <source>
        <dbReference type="SAM" id="SignalP"/>
    </source>
</evidence>
<sequence>MSPLITLCLCVSPIWALSSSTPHSKDFIFKFKNPRIINGNPASEGQFPWQAALFMANEWFTWFCGGSIISEEWILTAGHCVKEALSAQIVTGSLNVHQGTISNTTNFITHEGFDFDTVSNDIGLARLDPPLKFDENTAAISLSTQELGPDVDITISGWGYTSDTSEDISELLNYVELVTITNDECQDTYGVIRPEMICANSPSSQIRSSCSGDSGGPAVVNGTTNPVHVAIVSFVSTKGCEAGLPSGYTRTAYYRDWIKNNTGI</sequence>
<keyword evidence="6" id="KW-1015">Disulfide bond</keyword>
<dbReference type="InterPro" id="IPR050430">
    <property type="entry name" value="Peptidase_S1"/>
</dbReference>
<feature type="domain" description="Peptidase S1" evidence="8">
    <location>
        <begin position="36"/>
        <end position="263"/>
    </location>
</feature>
<keyword evidence="7" id="KW-0732">Signal</keyword>
<gene>
    <name evidence="9" type="ORF">Zmor_021198</name>
</gene>
<evidence type="ECO:0000256" key="3">
    <source>
        <dbReference type="ARBA" id="ARBA00022670"/>
    </source>
</evidence>
<feature type="chain" id="PRO_5041290846" description="Peptidase S1 domain-containing protein" evidence="7">
    <location>
        <begin position="17"/>
        <end position="264"/>
    </location>
</feature>
<dbReference type="Pfam" id="PF00089">
    <property type="entry name" value="Trypsin"/>
    <property type="match status" value="1"/>
</dbReference>
<evidence type="ECO:0000256" key="1">
    <source>
        <dbReference type="ARBA" id="ARBA00004239"/>
    </source>
</evidence>
<reference evidence="9" key="1">
    <citation type="journal article" date="2023" name="G3 (Bethesda)">
        <title>Whole genome assemblies of Zophobas morio and Tenebrio molitor.</title>
        <authorList>
            <person name="Kaur S."/>
            <person name="Stinson S.A."/>
            <person name="diCenzo G.C."/>
        </authorList>
    </citation>
    <scope>NUCLEOTIDE SEQUENCE</scope>
    <source>
        <strain evidence="9">QUZm001</strain>
    </source>
</reference>
<evidence type="ECO:0000256" key="5">
    <source>
        <dbReference type="ARBA" id="ARBA00022825"/>
    </source>
</evidence>
<dbReference type="GO" id="GO:0005576">
    <property type="term" value="C:extracellular region"/>
    <property type="evidence" value="ECO:0007669"/>
    <property type="project" value="UniProtKB-SubCell"/>
</dbReference>
<dbReference type="FunFam" id="2.40.10.10:FF:000068">
    <property type="entry name" value="transmembrane protease serine 2"/>
    <property type="match status" value="1"/>
</dbReference>
<dbReference type="CDD" id="cd00190">
    <property type="entry name" value="Tryp_SPc"/>
    <property type="match status" value="1"/>
</dbReference>
<comment type="subcellular location">
    <subcellularLocation>
        <location evidence="1">Secreted</location>
        <location evidence="1">Extracellular space</location>
    </subcellularLocation>
</comment>
<name>A0AA38I590_9CUCU</name>
<evidence type="ECO:0000256" key="2">
    <source>
        <dbReference type="ARBA" id="ARBA00007664"/>
    </source>
</evidence>
<evidence type="ECO:0000313" key="9">
    <source>
        <dbReference type="EMBL" id="KAJ3649457.1"/>
    </source>
</evidence>
<dbReference type="EMBL" id="JALNTZ010000006">
    <property type="protein sequence ID" value="KAJ3649457.1"/>
    <property type="molecule type" value="Genomic_DNA"/>
</dbReference>
<accession>A0AA38I590</accession>
<dbReference type="InterPro" id="IPR009003">
    <property type="entry name" value="Peptidase_S1_PA"/>
</dbReference>
<dbReference type="FunFam" id="2.40.10.10:FF:000036">
    <property type="entry name" value="Trypsin beta"/>
    <property type="match status" value="1"/>
</dbReference>
<dbReference type="PROSITE" id="PS50240">
    <property type="entry name" value="TRYPSIN_DOM"/>
    <property type="match status" value="1"/>
</dbReference>
<dbReference type="InterPro" id="IPR001254">
    <property type="entry name" value="Trypsin_dom"/>
</dbReference>
<keyword evidence="10" id="KW-1185">Reference proteome</keyword>
<dbReference type="PANTHER" id="PTHR24276:SF91">
    <property type="entry name" value="AT26814P-RELATED"/>
    <property type="match status" value="1"/>
</dbReference>
<feature type="signal peptide" evidence="7">
    <location>
        <begin position="1"/>
        <end position="16"/>
    </location>
</feature>
<keyword evidence="5" id="KW-0720">Serine protease</keyword>
<comment type="caution">
    <text evidence="9">The sequence shown here is derived from an EMBL/GenBank/DDBJ whole genome shotgun (WGS) entry which is preliminary data.</text>
</comment>
<dbReference type="Gene3D" id="2.40.10.10">
    <property type="entry name" value="Trypsin-like serine proteases"/>
    <property type="match status" value="2"/>
</dbReference>
<organism evidence="9 10">
    <name type="scientific">Zophobas morio</name>
    <dbReference type="NCBI Taxonomy" id="2755281"/>
    <lineage>
        <taxon>Eukaryota</taxon>
        <taxon>Metazoa</taxon>
        <taxon>Ecdysozoa</taxon>
        <taxon>Arthropoda</taxon>
        <taxon>Hexapoda</taxon>
        <taxon>Insecta</taxon>
        <taxon>Pterygota</taxon>
        <taxon>Neoptera</taxon>
        <taxon>Endopterygota</taxon>
        <taxon>Coleoptera</taxon>
        <taxon>Polyphaga</taxon>
        <taxon>Cucujiformia</taxon>
        <taxon>Tenebrionidae</taxon>
        <taxon>Zophobas</taxon>
    </lineage>
</organism>
<dbReference type="SMART" id="SM00020">
    <property type="entry name" value="Tryp_SPc"/>
    <property type="match status" value="1"/>
</dbReference>
<evidence type="ECO:0000259" key="8">
    <source>
        <dbReference type="PROSITE" id="PS50240"/>
    </source>
</evidence>
<dbReference type="AlphaFoldDB" id="A0AA38I590"/>
<dbReference type="InterPro" id="IPR018114">
    <property type="entry name" value="TRYPSIN_HIS"/>
</dbReference>
<dbReference type="SUPFAM" id="SSF50494">
    <property type="entry name" value="Trypsin-like serine proteases"/>
    <property type="match status" value="1"/>
</dbReference>
<protein>
    <recommendedName>
        <fullName evidence="8">Peptidase S1 domain-containing protein</fullName>
    </recommendedName>
</protein>